<evidence type="ECO:0000256" key="3">
    <source>
        <dbReference type="SAM" id="MobiDB-lite"/>
    </source>
</evidence>
<organism evidence="6 7">
    <name type="scientific">Komagataeibacter diospyri</name>
    <dbReference type="NCBI Taxonomy" id="1932662"/>
    <lineage>
        <taxon>Bacteria</taxon>
        <taxon>Pseudomonadati</taxon>
        <taxon>Pseudomonadota</taxon>
        <taxon>Alphaproteobacteria</taxon>
        <taxon>Acetobacterales</taxon>
        <taxon>Acetobacteraceae</taxon>
        <taxon>Komagataeibacter</taxon>
    </lineage>
</organism>
<evidence type="ECO:0000256" key="4">
    <source>
        <dbReference type="SAM" id="Phobius"/>
    </source>
</evidence>
<feature type="region of interest" description="Disordered" evidence="3">
    <location>
        <begin position="596"/>
        <end position="616"/>
    </location>
</feature>
<evidence type="ECO:0000256" key="1">
    <source>
        <dbReference type="ARBA" id="ARBA00007734"/>
    </source>
</evidence>
<dbReference type="SUPFAM" id="SSF53955">
    <property type="entry name" value="Lysozyme-like"/>
    <property type="match status" value="1"/>
</dbReference>
<feature type="compositionally biased region" description="Low complexity" evidence="3">
    <location>
        <begin position="596"/>
        <end position="607"/>
    </location>
</feature>
<dbReference type="InterPro" id="IPR023346">
    <property type="entry name" value="Lysozyme-like_dom_sf"/>
</dbReference>
<comment type="caution">
    <text evidence="6">The sequence shown here is derived from an EMBL/GenBank/DDBJ whole genome shotgun (WGS) entry which is preliminary data.</text>
</comment>
<dbReference type="Gene3D" id="1.10.530.10">
    <property type="match status" value="1"/>
</dbReference>
<evidence type="ECO:0000313" key="6">
    <source>
        <dbReference type="EMBL" id="GCE83069.1"/>
    </source>
</evidence>
<accession>A0A4P5NNL2</accession>
<evidence type="ECO:0000313" key="7">
    <source>
        <dbReference type="Proteomes" id="UP000315095"/>
    </source>
</evidence>
<keyword evidence="4" id="KW-1133">Transmembrane helix</keyword>
<keyword evidence="4" id="KW-0812">Transmembrane</keyword>
<feature type="compositionally biased region" description="Polar residues" evidence="3">
    <location>
        <begin position="641"/>
        <end position="650"/>
    </location>
</feature>
<dbReference type="EMBL" id="BDLU01000032">
    <property type="protein sequence ID" value="GCE83069.1"/>
    <property type="molecule type" value="Genomic_DNA"/>
</dbReference>
<comment type="similarity">
    <text evidence="1">Belongs to the transglycosylase Slt family.</text>
</comment>
<comment type="similarity">
    <text evidence="2">Belongs to the virb1 family.</text>
</comment>
<feature type="region of interest" description="Disordered" evidence="3">
    <location>
        <begin position="630"/>
        <end position="662"/>
    </location>
</feature>
<feature type="transmembrane region" description="Helical" evidence="4">
    <location>
        <begin position="340"/>
        <end position="365"/>
    </location>
</feature>
<protein>
    <submittedName>
        <fullName evidence="6">Phage-related tail protein</fullName>
    </submittedName>
</protein>
<dbReference type="InterPro" id="IPR008258">
    <property type="entry name" value="Transglycosylase_SLT_dom_1"/>
</dbReference>
<name>A0A4P5NNL2_9PROT</name>
<evidence type="ECO:0000259" key="5">
    <source>
        <dbReference type="Pfam" id="PF01464"/>
    </source>
</evidence>
<keyword evidence="7" id="KW-1185">Reference proteome</keyword>
<dbReference type="Proteomes" id="UP000315095">
    <property type="component" value="Unassembled WGS sequence"/>
</dbReference>
<dbReference type="OrthoDB" id="8410204at2"/>
<dbReference type="Pfam" id="PF01464">
    <property type="entry name" value="SLT"/>
    <property type="match status" value="1"/>
</dbReference>
<feature type="domain" description="Transglycosylase SLT" evidence="5">
    <location>
        <begin position="469"/>
        <end position="564"/>
    </location>
</feature>
<proteinExistence type="inferred from homology"/>
<sequence>MANAGVKFVISAADRASATLEKINTRIARLQAPVRRVQAAFGRFASLSGLNRLKNGFVGLGREALGAFRYIGQIVPVMGMLTSAASLAGMARLVSTWGQLGTNLRATAGSMGMAPQRLQAMQNAAKLSGSSAEAMTGALKTLSTTRWNALNNMDPQAAAQFSAIGLDLRKFQNEAPDKFFNRVAHAIRGLRDPVARTVAATTLLGSSAEQMQSIWQETDEQWQKDLETGRKHAYMTKDMADRADLYRRSQESLNESVHHFADSVADAASPALVDLNNFLEDLIDRNRDWIAQDIGRYVQQFSYWFRNGGWDQIKGGIKGVEDTVTGVVDKLGGWKSAGRIALGAIAAIYAMPVISGLLMLAATILSVAGAFTKMGTAAKGASLASRFAPGAPGGARGRMPFRASPTDILSGLGIAYDMYEAYQHGNLISGEGEGVLDKIPGYTRFNRWWNHKSGADVAPLAQPVQDAALAAAKQFGLDPKHYIALLRKEHGGYRNVSGAGAFGPSQLMPATARGLGLPDSVNDPNYDWRQNLTGGAYYYRTLLDRFHGNYEAADAAYNAGPNSRRVNEFARTHDLSVLPDETQDYVAGIAKLAQMPSGPAASMPSGSGNDGGTTTHEIKVGMDMQLPPGAKARIIDAPPGTTLTQRTQVQRAMDPALSSTGN</sequence>
<evidence type="ECO:0000256" key="2">
    <source>
        <dbReference type="ARBA" id="ARBA00009387"/>
    </source>
</evidence>
<keyword evidence="4" id="KW-0472">Membrane</keyword>
<gene>
    <name evidence="6" type="ORF">MSKU9_1210</name>
</gene>
<dbReference type="AlphaFoldDB" id="A0A4P5NNL2"/>
<reference evidence="7" key="1">
    <citation type="submission" date="2017-01" db="EMBL/GenBank/DDBJ databases">
        <title>Komagataeibacter sp. MSKU9 whole genome sequencing project.</title>
        <authorList>
            <person name="Matsutani M."/>
            <person name="Naloka K."/>
            <person name="Theeragool G."/>
            <person name="Yakushi T."/>
            <person name="Matsushita K."/>
        </authorList>
    </citation>
    <scope>NUCLEOTIDE SEQUENCE [LARGE SCALE GENOMIC DNA]</scope>
    <source>
        <strain evidence="7">MSKU9</strain>
    </source>
</reference>
<dbReference type="PANTHER" id="PTHR37423:SF2">
    <property type="entry name" value="MEMBRANE-BOUND LYTIC MUREIN TRANSGLYCOSYLASE C"/>
    <property type="match status" value="1"/>
</dbReference>
<dbReference type="PANTHER" id="PTHR37423">
    <property type="entry name" value="SOLUBLE LYTIC MUREIN TRANSGLYCOSYLASE-RELATED"/>
    <property type="match status" value="1"/>
</dbReference>
<dbReference type="RefSeq" id="WP_141260456.1">
    <property type="nucleotide sequence ID" value="NZ_BDLU01000032.1"/>
</dbReference>